<dbReference type="PANTHER" id="PTHR10182">
    <property type="entry name" value="CALCIUM-BINDING PROTEIN 39-RELATED"/>
    <property type="match status" value="1"/>
</dbReference>
<dbReference type="eggNOG" id="KOG1566">
    <property type="taxonomic scope" value="Eukaryota"/>
</dbReference>
<evidence type="ECO:0000313" key="3">
    <source>
        <dbReference type="Proteomes" id="UP000032180"/>
    </source>
</evidence>
<dbReference type="HOGENOM" id="CLU_035755_0_0_1"/>
<dbReference type="PANTHER" id="PTHR10182:SF27">
    <property type="entry name" value="PROTEIN 39, PUTATIVE, EXPRESSED-RELATED"/>
    <property type="match status" value="1"/>
</dbReference>
<evidence type="ECO:0000256" key="1">
    <source>
        <dbReference type="ARBA" id="ARBA00011012"/>
    </source>
</evidence>
<reference evidence="2" key="3">
    <citation type="submission" date="2015-04" db="UniProtKB">
        <authorList>
            <consortium name="EnsemblPlants"/>
        </authorList>
    </citation>
    <scope>IDENTIFICATION</scope>
</reference>
<dbReference type="GO" id="GO:0035556">
    <property type="term" value="P:intracellular signal transduction"/>
    <property type="evidence" value="ECO:0007669"/>
    <property type="project" value="TreeGrafter"/>
</dbReference>
<dbReference type="SUPFAM" id="SSF48371">
    <property type="entry name" value="ARM repeat"/>
    <property type="match status" value="1"/>
</dbReference>
<comment type="similarity">
    <text evidence="1">Belongs to the Mo25 family.</text>
</comment>
<dbReference type="Gene3D" id="1.25.10.10">
    <property type="entry name" value="Leucine-rich Repeat Variant"/>
    <property type="match status" value="1"/>
</dbReference>
<proteinExistence type="inferred from homology"/>
<organism evidence="2 3">
    <name type="scientific">Leersia perrieri</name>
    <dbReference type="NCBI Taxonomy" id="77586"/>
    <lineage>
        <taxon>Eukaryota</taxon>
        <taxon>Viridiplantae</taxon>
        <taxon>Streptophyta</taxon>
        <taxon>Embryophyta</taxon>
        <taxon>Tracheophyta</taxon>
        <taxon>Spermatophyta</taxon>
        <taxon>Magnoliopsida</taxon>
        <taxon>Liliopsida</taxon>
        <taxon>Poales</taxon>
        <taxon>Poaceae</taxon>
        <taxon>BOP clade</taxon>
        <taxon>Oryzoideae</taxon>
        <taxon>Oryzeae</taxon>
        <taxon>Oryzinae</taxon>
        <taxon>Leersia</taxon>
    </lineage>
</organism>
<dbReference type="InterPro" id="IPR011989">
    <property type="entry name" value="ARM-like"/>
</dbReference>
<protein>
    <submittedName>
        <fullName evidence="2">Uncharacterized protein</fullName>
    </submittedName>
</protein>
<evidence type="ECO:0000313" key="2">
    <source>
        <dbReference type="EnsemblPlants" id="LPERR03G04740.1"/>
    </source>
</evidence>
<name>A0A0D9VQ30_9ORYZ</name>
<dbReference type="Proteomes" id="UP000032180">
    <property type="component" value="Chromosome 3"/>
</dbReference>
<reference evidence="3" key="2">
    <citation type="submission" date="2013-12" db="EMBL/GenBank/DDBJ databases">
        <authorList>
            <person name="Yu Y."/>
            <person name="Lee S."/>
            <person name="de Baynast K."/>
            <person name="Wissotski M."/>
            <person name="Liu L."/>
            <person name="Talag J."/>
            <person name="Goicoechea J."/>
            <person name="Angelova A."/>
            <person name="Jetty R."/>
            <person name="Kudrna D."/>
            <person name="Golser W."/>
            <person name="Rivera L."/>
            <person name="Zhang J."/>
            <person name="Wing R."/>
        </authorList>
    </citation>
    <scope>NUCLEOTIDE SEQUENCE</scope>
</reference>
<dbReference type="AlphaFoldDB" id="A0A0D9VQ30"/>
<dbReference type="STRING" id="77586.A0A0D9VQ30"/>
<dbReference type="GO" id="GO:0043539">
    <property type="term" value="F:protein serine/threonine kinase activator activity"/>
    <property type="evidence" value="ECO:0007669"/>
    <property type="project" value="TreeGrafter"/>
</dbReference>
<reference evidence="2 3" key="1">
    <citation type="submission" date="2012-08" db="EMBL/GenBank/DDBJ databases">
        <title>Oryza genome evolution.</title>
        <authorList>
            <person name="Wing R.A."/>
        </authorList>
    </citation>
    <scope>NUCLEOTIDE SEQUENCE</scope>
</reference>
<dbReference type="EnsemblPlants" id="LPERR03G04740.1">
    <property type="protein sequence ID" value="LPERR03G04740.1"/>
    <property type="gene ID" value="LPERR03G04740"/>
</dbReference>
<dbReference type="Pfam" id="PF08569">
    <property type="entry name" value="Mo25"/>
    <property type="match status" value="1"/>
</dbReference>
<dbReference type="InterPro" id="IPR016024">
    <property type="entry name" value="ARM-type_fold"/>
</dbReference>
<accession>A0A0D9VQ30</accession>
<dbReference type="InterPro" id="IPR013878">
    <property type="entry name" value="Mo25"/>
</dbReference>
<dbReference type="FunFam" id="1.25.10.10:FF:000146">
    <property type="entry name" value="putative MO25-like protein At5g47540"/>
    <property type="match status" value="1"/>
</dbReference>
<dbReference type="Gramene" id="LPERR03G04740.1">
    <property type="protein sequence ID" value="LPERR03G04740.1"/>
    <property type="gene ID" value="LPERR03G04740"/>
</dbReference>
<sequence>MAGCLWPCVTGGGGGAATAEGGGGGSLFRPKARGPVEVVRHARELLGFVAATNHDAGGAAGGGGKRDVKREHKMADLTKSIREMKSILYGNGDADPVDEACSQLTKEFFKENTNSLHLLIVCLPYMDLETQKDVTQVTANLLRQKVDYRMVASDYLEENQDLLDVLMSGYDNLDLAIHYSAILRDCIRHQVAARYVLESQHMKKFFHYIQYPDFNLASDAFKTFKELLTRHRSSAAEFFSNNYDWFFPEFNSKLLSSSNYIIRRQAIQLLGDILLDKSNTTTMMQYVSSKDNLIILMNLLREQSRAIQVEAFRVFKLFTCNPKKPPEIVGILVTNKSKILRFLADFTIEKEDQQFEADKAEVVTEISAM</sequence>
<keyword evidence="3" id="KW-1185">Reference proteome</keyword>